<feature type="domain" description="Peptidase C-terminal archaeal/bacterial" evidence="2">
    <location>
        <begin position="784"/>
        <end position="847"/>
    </location>
</feature>
<evidence type="ECO:0000313" key="3">
    <source>
        <dbReference type="EMBL" id="GCE92851.1"/>
    </source>
</evidence>
<dbReference type="Proteomes" id="UP000326169">
    <property type="component" value="Unassembled WGS sequence"/>
</dbReference>
<gene>
    <name evidence="3" type="ORF">NIES46_08940</name>
</gene>
<dbReference type="InterPro" id="IPR007280">
    <property type="entry name" value="Peptidase_C_arc/bac"/>
</dbReference>
<organism evidence="3 4">
    <name type="scientific">Limnospira platensis NIES-46</name>
    <dbReference type="NCBI Taxonomy" id="1236695"/>
    <lineage>
        <taxon>Bacteria</taxon>
        <taxon>Bacillati</taxon>
        <taxon>Cyanobacteriota</taxon>
        <taxon>Cyanophyceae</taxon>
        <taxon>Oscillatoriophycideae</taxon>
        <taxon>Oscillatoriales</taxon>
        <taxon>Sirenicapillariaceae</taxon>
        <taxon>Limnospira</taxon>
    </lineage>
</organism>
<dbReference type="SUPFAM" id="SSF89260">
    <property type="entry name" value="Collagen-binding domain"/>
    <property type="match status" value="5"/>
</dbReference>
<feature type="region of interest" description="Disordered" evidence="1">
    <location>
        <begin position="729"/>
        <end position="750"/>
    </location>
</feature>
<name>A0A5M3T4S9_LIMPL</name>
<feature type="domain" description="Peptidase C-terminal archaeal/bacterial" evidence="2">
    <location>
        <begin position="38"/>
        <end position="99"/>
    </location>
</feature>
<keyword evidence="4" id="KW-1185">Reference proteome</keyword>
<proteinExistence type="predicted"/>
<evidence type="ECO:0000259" key="2">
    <source>
        <dbReference type="Pfam" id="PF04151"/>
    </source>
</evidence>
<dbReference type="EMBL" id="BIMW01000043">
    <property type="protein sequence ID" value="GCE92851.1"/>
    <property type="molecule type" value="Genomic_DNA"/>
</dbReference>
<sequence length="862" mass="96055">MAYDTIEDALNLGVIELEPKETNDRIGFRQDGKRERDDYYKFTIDEESEFNLTLDNLEANANVQILDSDGSVLFRSNNPGRQAETINENLEPGDYFVRVLAVGRAQTDYRLSLSAAPKPIEEDDKAPGRSLGVLDSMSEPVVINDKIGFVRGDARDVNDFFNFSLNKDSDVSINLDQLTQNANIEILDADGETVLFQSMNPGRQEDSINGIFKAGDYVVRVFPHVAARTKYRLELKADEVLPPEELPGTQLGDLIGKEEPFVIVQDIGFGIGSQRNQRDFYTFEMSQDASFYAQMDELKAGANLLLHEYDPSRPKQLGSLLERVRAPGNRPRTISNFLEVGDYALVVGAQGRDRTDYRLELEAQINQSDYPTLGAAKDLGELGVRPINEKNNVGLLIGDRFRDQEDWFKFSISAEKNVDLVVDELRVNAANVEIYNSDGELIHKSERDGRNARKINDIFDPGDYYVRVFATGSGNTDYRLSLSAEEPISPVDIIDINALGESYSNFDNVGQAGSGVRNELDVYNFTLNDSSDINVTLDQFNQNINLELYQGFFDPDSRRGRPIAVSEERGRTPENIAEVLESGNYHLRVVPVGNAETRYRLAINSEVVGNGDGVVGVETTEVGSLDDRRNGEFKISDSIGFTDGGVRNSRDEYNFSLGVDSRLTLTLDELRMNANVAVFDSDGKMVMSGFNPGRADEFLNGELEAGDYQVQVFPVGAARTNYFLKMNAVPTEPKPPERPIVDPITGEDPDGTLETATDLGILDSNFKTPRDRIGFTEDGVRDLNDYYRFTLNEPQSLTILLDGMRQNADLELLNSDGRMIDSSNQGGNNTDIIAQNLDAGDYYLRVYPVGLAQTPYNVEFMF</sequence>
<dbReference type="GeneID" id="301681806"/>
<dbReference type="Gene3D" id="2.60.120.380">
    <property type="match status" value="6"/>
</dbReference>
<evidence type="ECO:0000313" key="4">
    <source>
        <dbReference type="Proteomes" id="UP000326169"/>
    </source>
</evidence>
<accession>A0A5M3T4S9</accession>
<protein>
    <recommendedName>
        <fullName evidence="2">Peptidase C-terminal archaeal/bacterial domain-containing protein</fullName>
    </recommendedName>
</protein>
<dbReference type="Pfam" id="PF04151">
    <property type="entry name" value="PPC"/>
    <property type="match status" value="2"/>
</dbReference>
<dbReference type="RefSeq" id="WP_286171629.1">
    <property type="nucleotide sequence ID" value="NZ_BIMW01000043.1"/>
</dbReference>
<comment type="caution">
    <text evidence="3">The sequence shown here is derived from an EMBL/GenBank/DDBJ whole genome shotgun (WGS) entry which is preliminary data.</text>
</comment>
<evidence type="ECO:0000256" key="1">
    <source>
        <dbReference type="SAM" id="MobiDB-lite"/>
    </source>
</evidence>
<reference evidence="3 4" key="1">
    <citation type="journal article" date="2019" name="J Genomics">
        <title>The Draft Genome of a Hydrogen-producing Cyanobacterium, Arthrospira platensis NIES-46.</title>
        <authorList>
            <person name="Suzuki S."/>
            <person name="Yamaguchi H."/>
            <person name="Kawachi M."/>
        </authorList>
    </citation>
    <scope>NUCLEOTIDE SEQUENCE [LARGE SCALE GENOMIC DNA]</scope>
    <source>
        <strain evidence="3 4">NIES-46</strain>
    </source>
</reference>